<evidence type="ECO:0000313" key="2">
    <source>
        <dbReference type="Proteomes" id="UP000003688"/>
    </source>
</evidence>
<proteinExistence type="predicted"/>
<dbReference type="RefSeq" id="WP_007416368.1">
    <property type="nucleotide sequence ID" value="NZ_ABOX02000026.1"/>
</dbReference>
<evidence type="ECO:0000313" key="1">
    <source>
        <dbReference type="EMBL" id="EEF59525.1"/>
    </source>
</evidence>
<dbReference type="AlphaFoldDB" id="B9XKN2"/>
<accession>B9XKN2</accession>
<sequence length="86" mass="9711">FTDAECLALAKALTGKTDWLVDHDDVHEREWSCASFRATKLKLDKGNQLEVSGKAYTDFLEAMTRQKELDSIKNIEDKFGSASRSK</sequence>
<feature type="non-terminal residue" evidence="1">
    <location>
        <position position="1"/>
    </location>
</feature>
<gene>
    <name evidence="1" type="ORF">Cflav_PD2432</name>
</gene>
<keyword evidence="2" id="KW-1185">Reference proteome</keyword>
<protein>
    <submittedName>
        <fullName evidence="1">Uncharacterized protein</fullName>
    </submittedName>
</protein>
<organism evidence="1 2">
    <name type="scientific">Pedosphaera parvula (strain Ellin514)</name>
    <dbReference type="NCBI Taxonomy" id="320771"/>
    <lineage>
        <taxon>Bacteria</taxon>
        <taxon>Pseudomonadati</taxon>
        <taxon>Verrucomicrobiota</taxon>
        <taxon>Pedosphaerae</taxon>
        <taxon>Pedosphaerales</taxon>
        <taxon>Pedosphaeraceae</taxon>
        <taxon>Pedosphaera</taxon>
    </lineage>
</organism>
<comment type="caution">
    <text evidence="1">The sequence shown here is derived from an EMBL/GenBank/DDBJ whole genome shotgun (WGS) entry which is preliminary data.</text>
</comment>
<dbReference type="Proteomes" id="UP000003688">
    <property type="component" value="Unassembled WGS sequence"/>
</dbReference>
<dbReference type="EMBL" id="ABOX02000026">
    <property type="protein sequence ID" value="EEF59525.1"/>
    <property type="molecule type" value="Genomic_DNA"/>
</dbReference>
<reference evidence="1 2" key="1">
    <citation type="journal article" date="2011" name="J. Bacteriol.">
        <title>Genome sequence of 'Pedosphaera parvula' Ellin514, an aerobic Verrucomicrobial isolate from pasture soil.</title>
        <authorList>
            <person name="Kant R."/>
            <person name="van Passel M.W."/>
            <person name="Sangwan P."/>
            <person name="Palva A."/>
            <person name="Lucas S."/>
            <person name="Copeland A."/>
            <person name="Lapidus A."/>
            <person name="Glavina Del Rio T."/>
            <person name="Dalin E."/>
            <person name="Tice H."/>
            <person name="Bruce D."/>
            <person name="Goodwin L."/>
            <person name="Pitluck S."/>
            <person name="Chertkov O."/>
            <person name="Larimer F.W."/>
            <person name="Land M.L."/>
            <person name="Hauser L."/>
            <person name="Brettin T.S."/>
            <person name="Detter J.C."/>
            <person name="Han S."/>
            <person name="de Vos W.M."/>
            <person name="Janssen P.H."/>
            <person name="Smidt H."/>
        </authorList>
    </citation>
    <scope>NUCLEOTIDE SEQUENCE [LARGE SCALE GENOMIC DNA]</scope>
    <source>
        <strain evidence="1 2">Ellin514</strain>
    </source>
</reference>
<name>B9XKN2_PEDPL</name>